<accession>A0A0S7XR99</accession>
<feature type="transmembrane region" description="Helical" evidence="7">
    <location>
        <begin position="99"/>
        <end position="120"/>
    </location>
</feature>
<feature type="transmembrane region" description="Helical" evidence="7">
    <location>
        <begin position="218"/>
        <end position="239"/>
    </location>
</feature>
<keyword evidence="2 7" id="KW-0813">Transport</keyword>
<evidence type="ECO:0000256" key="1">
    <source>
        <dbReference type="ARBA" id="ARBA00004651"/>
    </source>
</evidence>
<dbReference type="InterPro" id="IPR051393">
    <property type="entry name" value="ABC_transporter_permease"/>
</dbReference>
<dbReference type="GO" id="GO:0055085">
    <property type="term" value="P:transmembrane transport"/>
    <property type="evidence" value="ECO:0007669"/>
    <property type="project" value="InterPro"/>
</dbReference>
<feature type="transmembrane region" description="Helical" evidence="7">
    <location>
        <begin position="166"/>
        <end position="187"/>
    </location>
</feature>
<keyword evidence="6 7" id="KW-0472">Membrane</keyword>
<keyword evidence="5 7" id="KW-1133">Transmembrane helix</keyword>
<comment type="caution">
    <text evidence="9">The sequence shown here is derived from an EMBL/GenBank/DDBJ whole genome shotgun (WGS) entry which is preliminary data.</text>
</comment>
<dbReference type="Pfam" id="PF00528">
    <property type="entry name" value="BPD_transp_1"/>
    <property type="match status" value="1"/>
</dbReference>
<organism evidence="9 10">
    <name type="scientific">candidate division KD3-62 bacterium DG_56</name>
    <dbReference type="NCBI Taxonomy" id="1704032"/>
    <lineage>
        <taxon>Bacteria</taxon>
        <taxon>candidate division KD3-62</taxon>
    </lineage>
</organism>
<evidence type="ECO:0000256" key="5">
    <source>
        <dbReference type="ARBA" id="ARBA00022989"/>
    </source>
</evidence>
<evidence type="ECO:0000256" key="7">
    <source>
        <dbReference type="RuleBase" id="RU363032"/>
    </source>
</evidence>
<feature type="transmembrane region" description="Helical" evidence="7">
    <location>
        <begin position="21"/>
        <end position="50"/>
    </location>
</feature>
<evidence type="ECO:0000256" key="3">
    <source>
        <dbReference type="ARBA" id="ARBA00022475"/>
    </source>
</evidence>
<dbReference type="PANTHER" id="PTHR30193:SF37">
    <property type="entry name" value="INNER MEMBRANE ABC TRANSPORTER PERMEASE PROTEIN YCJO"/>
    <property type="match status" value="1"/>
</dbReference>
<sequence length="303" mass="33559">MVTPGVGDQRHHSRHRRWREALTGYAFLLPNILGFLAFVLIPVVVAFGLSDFWQVSGSHTGYFWNTVVLMAGLPIGIVASLALALLLNQRLRGMIVFRTVLFLPTVSSAVALALLWKWIYQPDLGLLNRCLYLAHLDVPLAWLLNALGVRISVPVEWLSNPALAKPAFIIMLVWIAAGGYNCVLYLAGLQNIPSELYEAAEIDGARAWARFRHVTWPLLSPTTFFIGVTGVIGGFQAGFTQALMMTRGGPGRATTTIIYHIYEVGFRDFRMGYAAAIAVILFAMILGLTLVNFWIGQRAVHYE</sequence>
<comment type="similarity">
    <text evidence="7">Belongs to the binding-protein-dependent transport system permease family.</text>
</comment>
<feature type="transmembrane region" description="Helical" evidence="7">
    <location>
        <begin position="273"/>
        <end position="295"/>
    </location>
</feature>
<dbReference type="Gene3D" id="1.10.3720.10">
    <property type="entry name" value="MetI-like"/>
    <property type="match status" value="1"/>
</dbReference>
<keyword evidence="4 7" id="KW-0812">Transmembrane</keyword>
<keyword evidence="3" id="KW-1003">Cell membrane</keyword>
<dbReference type="InterPro" id="IPR035906">
    <property type="entry name" value="MetI-like_sf"/>
</dbReference>
<evidence type="ECO:0000259" key="8">
    <source>
        <dbReference type="PROSITE" id="PS50928"/>
    </source>
</evidence>
<dbReference type="PANTHER" id="PTHR30193">
    <property type="entry name" value="ABC TRANSPORTER PERMEASE PROTEIN"/>
    <property type="match status" value="1"/>
</dbReference>
<dbReference type="SUPFAM" id="SSF161098">
    <property type="entry name" value="MetI-like"/>
    <property type="match status" value="1"/>
</dbReference>
<evidence type="ECO:0000256" key="2">
    <source>
        <dbReference type="ARBA" id="ARBA00022448"/>
    </source>
</evidence>
<evidence type="ECO:0000256" key="4">
    <source>
        <dbReference type="ARBA" id="ARBA00022692"/>
    </source>
</evidence>
<comment type="subcellular location">
    <subcellularLocation>
        <location evidence="1 7">Cell membrane</location>
        <topology evidence="1 7">Multi-pass membrane protein</topology>
    </subcellularLocation>
</comment>
<dbReference type="CDD" id="cd06261">
    <property type="entry name" value="TM_PBP2"/>
    <property type="match status" value="1"/>
</dbReference>
<gene>
    <name evidence="9" type="ORF">AMK68_01785</name>
</gene>
<dbReference type="PROSITE" id="PS50928">
    <property type="entry name" value="ABC_TM1"/>
    <property type="match status" value="1"/>
</dbReference>
<dbReference type="AlphaFoldDB" id="A0A0S7XR99"/>
<evidence type="ECO:0000313" key="9">
    <source>
        <dbReference type="EMBL" id="KPJ64380.1"/>
    </source>
</evidence>
<proteinExistence type="inferred from homology"/>
<dbReference type="InterPro" id="IPR000515">
    <property type="entry name" value="MetI-like"/>
</dbReference>
<dbReference type="GO" id="GO:0005886">
    <property type="term" value="C:plasma membrane"/>
    <property type="evidence" value="ECO:0007669"/>
    <property type="project" value="UniProtKB-SubCell"/>
</dbReference>
<protein>
    <recommendedName>
        <fullName evidence="8">ABC transmembrane type-1 domain-containing protein</fullName>
    </recommendedName>
</protein>
<feature type="transmembrane region" description="Helical" evidence="7">
    <location>
        <begin position="62"/>
        <end position="87"/>
    </location>
</feature>
<dbReference type="Proteomes" id="UP000052020">
    <property type="component" value="Unassembled WGS sequence"/>
</dbReference>
<feature type="domain" description="ABC transmembrane type-1" evidence="8">
    <location>
        <begin position="62"/>
        <end position="292"/>
    </location>
</feature>
<reference evidence="9 10" key="1">
    <citation type="journal article" date="2015" name="Microbiome">
        <title>Genomic resolution of linkages in carbon, nitrogen, and sulfur cycling among widespread estuary sediment bacteria.</title>
        <authorList>
            <person name="Baker B.J."/>
            <person name="Lazar C.S."/>
            <person name="Teske A.P."/>
            <person name="Dick G.J."/>
        </authorList>
    </citation>
    <scope>NUCLEOTIDE SEQUENCE [LARGE SCALE GENOMIC DNA]</scope>
    <source>
        <strain evidence="9">DG_56</strain>
    </source>
</reference>
<name>A0A0S7XR99_9BACT</name>
<evidence type="ECO:0000313" key="10">
    <source>
        <dbReference type="Proteomes" id="UP000052020"/>
    </source>
</evidence>
<evidence type="ECO:0000256" key="6">
    <source>
        <dbReference type="ARBA" id="ARBA00023136"/>
    </source>
</evidence>
<dbReference type="EMBL" id="LIZY01000029">
    <property type="protein sequence ID" value="KPJ64380.1"/>
    <property type="molecule type" value="Genomic_DNA"/>
</dbReference>